<feature type="binding site" evidence="7">
    <location>
        <position position="65"/>
    </location>
    <ligand>
        <name>carbamoyl phosphate</name>
        <dbReference type="ChEBI" id="CHEBI:58228"/>
    </ligand>
</feature>
<feature type="binding site" evidence="7">
    <location>
        <position position="145"/>
    </location>
    <ligand>
        <name>carbamoyl phosphate</name>
        <dbReference type="ChEBI" id="CHEBI:58228"/>
    </ligand>
</feature>
<keyword evidence="3 7" id="KW-0808">Transferase</keyword>
<reference evidence="10 11" key="2">
    <citation type="submission" date="2006-07" db="EMBL/GenBank/DDBJ databases">
        <title>Sequencing of the draft genome and assembly of Chlorobium ferroxidans DSM 13031.</title>
        <authorList>
            <consortium name="US DOE Joint Genome Institute (JGI-PGF)"/>
            <person name="Copeland A."/>
            <person name="Lucas S."/>
            <person name="Lapidus A."/>
            <person name="Barry K."/>
            <person name="Glavina del Rio T."/>
            <person name="Dalin E."/>
            <person name="Tice H."/>
            <person name="Bruce D."/>
            <person name="Pitluck S."/>
            <person name="Richardson P."/>
        </authorList>
    </citation>
    <scope>NUCLEOTIDE SEQUENCE [LARGE SCALE GENOMIC DNA]</scope>
    <source>
        <strain evidence="10 11">DSM 13031</strain>
    </source>
</reference>
<comment type="catalytic activity">
    <reaction evidence="6 7">
        <text>carbamoyl phosphate + L-aspartate = N-carbamoyl-L-aspartate + phosphate + H(+)</text>
        <dbReference type="Rhea" id="RHEA:20013"/>
        <dbReference type="ChEBI" id="CHEBI:15378"/>
        <dbReference type="ChEBI" id="CHEBI:29991"/>
        <dbReference type="ChEBI" id="CHEBI:32814"/>
        <dbReference type="ChEBI" id="CHEBI:43474"/>
        <dbReference type="ChEBI" id="CHEBI:58228"/>
        <dbReference type="EC" id="2.1.3.2"/>
    </reaction>
</comment>
<dbReference type="PANTHER" id="PTHR45753">
    <property type="entry name" value="ORNITHINE CARBAMOYLTRANSFERASE, MITOCHONDRIAL"/>
    <property type="match status" value="1"/>
</dbReference>
<feature type="binding site" evidence="7">
    <location>
        <position position="114"/>
    </location>
    <ligand>
        <name>carbamoyl phosphate</name>
        <dbReference type="ChEBI" id="CHEBI:58228"/>
    </ligand>
</feature>
<dbReference type="GO" id="GO:0006207">
    <property type="term" value="P:'de novo' pyrimidine nucleobase biosynthetic process"/>
    <property type="evidence" value="ECO:0007669"/>
    <property type="project" value="InterPro"/>
</dbReference>
<name>Q0YUV5_9CHLB</name>
<dbReference type="PRINTS" id="PR00100">
    <property type="entry name" value="AOTCASE"/>
</dbReference>
<dbReference type="UniPathway" id="UPA00070">
    <property type="reaction ID" value="UER00116"/>
</dbReference>
<dbReference type="SUPFAM" id="SSF53671">
    <property type="entry name" value="Aspartate/ornithine carbamoyltransferase"/>
    <property type="match status" value="1"/>
</dbReference>
<dbReference type="GO" id="GO:0004070">
    <property type="term" value="F:aspartate carbamoyltransferase activity"/>
    <property type="evidence" value="ECO:0007669"/>
    <property type="project" value="UniProtKB-UniRule"/>
</dbReference>
<dbReference type="GO" id="GO:0005829">
    <property type="term" value="C:cytosol"/>
    <property type="evidence" value="ECO:0007669"/>
    <property type="project" value="TreeGrafter"/>
</dbReference>
<dbReference type="EMBL" id="AASE01000001">
    <property type="protein sequence ID" value="EAT59931.1"/>
    <property type="molecule type" value="Genomic_DNA"/>
</dbReference>
<protein>
    <recommendedName>
        <fullName evidence="7">Aspartate carbamoyltransferase</fullName>
        <ecNumber evidence="7">2.1.3.2</ecNumber>
    </recommendedName>
    <alternativeName>
        <fullName evidence="7">Aspartate transcarbamylase</fullName>
        <shortName evidence="7">ATCase</shortName>
    </alternativeName>
</protein>
<comment type="similarity">
    <text evidence="2 7">Belongs to the aspartate/ornithine carbamoyltransferase superfamily. ATCase family.</text>
</comment>
<evidence type="ECO:0000313" key="10">
    <source>
        <dbReference type="EMBL" id="EAT59931.1"/>
    </source>
</evidence>
<dbReference type="NCBIfam" id="TIGR00670">
    <property type="entry name" value="asp_carb_tr"/>
    <property type="match status" value="1"/>
</dbReference>
<gene>
    <name evidence="7" type="primary">pyrB</name>
    <name evidence="10" type="ORF">CferDRAFT_1938</name>
</gene>
<dbReference type="Proteomes" id="UP000004162">
    <property type="component" value="Unassembled WGS sequence"/>
</dbReference>
<dbReference type="GO" id="GO:0006520">
    <property type="term" value="P:amino acid metabolic process"/>
    <property type="evidence" value="ECO:0007669"/>
    <property type="project" value="InterPro"/>
</dbReference>
<comment type="caution">
    <text evidence="10">The sequence shown here is derived from an EMBL/GenBank/DDBJ whole genome shotgun (WGS) entry which is preliminary data.</text>
</comment>
<evidence type="ECO:0000256" key="7">
    <source>
        <dbReference type="HAMAP-Rule" id="MF_00001"/>
    </source>
</evidence>
<organism evidence="10 11">
    <name type="scientific">Chlorobium ferrooxidans DSM 13031</name>
    <dbReference type="NCBI Taxonomy" id="377431"/>
    <lineage>
        <taxon>Bacteria</taxon>
        <taxon>Pseudomonadati</taxon>
        <taxon>Chlorobiota</taxon>
        <taxon>Chlorobiia</taxon>
        <taxon>Chlorobiales</taxon>
        <taxon>Chlorobiaceae</taxon>
        <taxon>Chlorobium/Pelodictyon group</taxon>
        <taxon>Chlorobium</taxon>
    </lineage>
</organism>
<keyword evidence="11" id="KW-1185">Reference proteome</keyword>
<evidence type="ECO:0000256" key="5">
    <source>
        <dbReference type="ARBA" id="ARBA00043884"/>
    </source>
</evidence>
<feature type="binding site" evidence="7">
    <location>
        <position position="142"/>
    </location>
    <ligand>
        <name>carbamoyl phosphate</name>
        <dbReference type="ChEBI" id="CHEBI:58228"/>
    </ligand>
</feature>
<dbReference type="Pfam" id="PF00185">
    <property type="entry name" value="OTCace"/>
    <property type="match status" value="1"/>
</dbReference>
<dbReference type="PROSITE" id="PS00097">
    <property type="entry name" value="CARBAMOYLTRANSFERASE"/>
    <property type="match status" value="1"/>
</dbReference>
<feature type="binding site" evidence="7">
    <location>
        <position position="64"/>
    </location>
    <ligand>
        <name>carbamoyl phosphate</name>
        <dbReference type="ChEBI" id="CHEBI:58228"/>
    </ligand>
</feature>
<feature type="binding site" evidence="7">
    <location>
        <position position="92"/>
    </location>
    <ligand>
        <name>L-aspartate</name>
        <dbReference type="ChEBI" id="CHEBI:29991"/>
    </ligand>
</feature>
<evidence type="ECO:0000256" key="3">
    <source>
        <dbReference type="ARBA" id="ARBA00022679"/>
    </source>
</evidence>
<dbReference type="PANTHER" id="PTHR45753:SF6">
    <property type="entry name" value="ASPARTATE CARBAMOYLTRANSFERASE"/>
    <property type="match status" value="1"/>
</dbReference>
<comment type="subunit">
    <text evidence="7">Heterododecamer (2C3:3R2) of six catalytic PyrB chains organized as two trimers (C3), and six regulatory PyrI chains organized as three dimers (R2).</text>
</comment>
<feature type="domain" description="Aspartate/ornithine carbamoyltransferase Asp/Orn-binding" evidence="8">
    <location>
        <begin position="162"/>
        <end position="313"/>
    </location>
</feature>
<dbReference type="PRINTS" id="PR00101">
    <property type="entry name" value="ATCASE"/>
</dbReference>
<feature type="binding site" evidence="7">
    <location>
        <position position="270"/>
    </location>
    <ligand>
        <name>carbamoyl phosphate</name>
        <dbReference type="ChEBI" id="CHEBI:58228"/>
    </ligand>
</feature>
<reference evidence="10 11" key="1">
    <citation type="submission" date="2006-07" db="EMBL/GenBank/DDBJ databases">
        <title>Annotation of the draft genome assembly of Chlorobium ferroxidans DSM 13031.</title>
        <authorList>
            <consortium name="US DOE Joint Genome Institute (JGI-ORNL)"/>
            <person name="Larimer F."/>
            <person name="Land M."/>
            <person name="Hauser L."/>
        </authorList>
    </citation>
    <scope>NUCLEOTIDE SEQUENCE [LARGE SCALE GENOMIC DNA]</scope>
    <source>
        <strain evidence="10 11">DSM 13031</strain>
    </source>
</reference>
<keyword evidence="4 7" id="KW-0665">Pyrimidine biosynthesis</keyword>
<dbReference type="Pfam" id="PF02729">
    <property type="entry name" value="OTCace_N"/>
    <property type="match status" value="1"/>
</dbReference>
<dbReference type="InterPro" id="IPR006131">
    <property type="entry name" value="Asp_carbamoyltransf_Asp/Orn-bd"/>
</dbReference>
<dbReference type="HAMAP" id="MF_00001">
    <property type="entry name" value="Asp_carb_tr"/>
    <property type="match status" value="1"/>
</dbReference>
<feature type="binding site" evidence="7">
    <location>
        <position position="175"/>
    </location>
    <ligand>
        <name>L-aspartate</name>
        <dbReference type="ChEBI" id="CHEBI:29991"/>
    </ligand>
</feature>
<dbReference type="EC" id="2.1.3.2" evidence="7"/>
<dbReference type="InterPro" id="IPR002082">
    <property type="entry name" value="Asp_carbamoyltransf"/>
</dbReference>
<dbReference type="InterPro" id="IPR006130">
    <property type="entry name" value="Asp/Orn_carbamoylTrfase"/>
</dbReference>
<feature type="binding site" evidence="7">
    <location>
        <position position="271"/>
    </location>
    <ligand>
        <name>carbamoyl phosphate</name>
        <dbReference type="ChEBI" id="CHEBI:58228"/>
    </ligand>
</feature>
<evidence type="ECO:0000256" key="2">
    <source>
        <dbReference type="ARBA" id="ARBA00008896"/>
    </source>
</evidence>
<evidence type="ECO:0000256" key="4">
    <source>
        <dbReference type="ARBA" id="ARBA00022975"/>
    </source>
</evidence>
<evidence type="ECO:0000259" key="9">
    <source>
        <dbReference type="Pfam" id="PF02729"/>
    </source>
</evidence>
<feature type="domain" description="Aspartate/ornithine carbamoyltransferase carbamoyl-P binding" evidence="9">
    <location>
        <begin position="11"/>
        <end position="155"/>
    </location>
</feature>
<accession>Q0YUV5</accession>
<feature type="binding site" evidence="7">
    <location>
        <position position="229"/>
    </location>
    <ligand>
        <name>L-aspartate</name>
        <dbReference type="ChEBI" id="CHEBI:29991"/>
    </ligand>
</feature>
<sequence length="318" mass="34386">MNSYIYKSDLKHLTGLCNVPASEITGLLDMAAGFKKELITGSPSFDATLKNKRIALVFFENSTRTRFSFEIAARHLGAGTLNFSASSSSVTKGETLSDTIRNLEAMQVDAFVLRHPSSGAADLITGITAGNVINAGDGAHEHPTQALLDMFTLREYFGTIAGLKVIIIGDVLHSRVARSNIFGLLTAGAEVGLCSPVTLLPTDPDRLGVTLFTDLDEAIGWADTAIVLRLQLERATGGYLPSLEEYSVHYGLSDERLERIQKHLLVLHPGPINREIEISNHVADRIQPPGYSKSMLLEQVTNGVAVRMAVLNTLIAES</sequence>
<evidence type="ECO:0000313" key="11">
    <source>
        <dbReference type="Proteomes" id="UP000004162"/>
    </source>
</evidence>
<comment type="function">
    <text evidence="5 7">Catalyzes the condensation of carbamoyl phosphate and aspartate to form carbamoyl aspartate and inorganic phosphate, the committed step in the de novo pyrimidine nucleotide biosynthesis pathway.</text>
</comment>
<evidence type="ECO:0000256" key="6">
    <source>
        <dbReference type="ARBA" id="ARBA00048859"/>
    </source>
</evidence>
<dbReference type="InterPro" id="IPR006132">
    <property type="entry name" value="Asp/Orn_carbamoyltranf_P-bd"/>
</dbReference>
<dbReference type="GO" id="GO:0016597">
    <property type="term" value="F:amino acid binding"/>
    <property type="evidence" value="ECO:0007669"/>
    <property type="project" value="InterPro"/>
</dbReference>
<dbReference type="AlphaFoldDB" id="Q0YUV5"/>
<comment type="pathway">
    <text evidence="1 7">Pyrimidine metabolism; UMP biosynthesis via de novo pathway; (S)-dihydroorotate from bicarbonate: step 2/3.</text>
</comment>
<dbReference type="GO" id="GO:0044205">
    <property type="term" value="P:'de novo' UMP biosynthetic process"/>
    <property type="evidence" value="ECO:0007669"/>
    <property type="project" value="UniProtKB-UniRule"/>
</dbReference>
<evidence type="ECO:0000259" key="8">
    <source>
        <dbReference type="Pfam" id="PF00185"/>
    </source>
</evidence>
<proteinExistence type="inferred from homology"/>
<dbReference type="Gene3D" id="3.40.50.1370">
    <property type="entry name" value="Aspartate/ornithine carbamoyltransferase"/>
    <property type="match status" value="2"/>
</dbReference>
<dbReference type="InterPro" id="IPR036901">
    <property type="entry name" value="Asp/Orn_carbamoylTrfase_sf"/>
</dbReference>
<dbReference type="NCBIfam" id="NF002032">
    <property type="entry name" value="PRK00856.1"/>
    <property type="match status" value="1"/>
</dbReference>
<evidence type="ECO:0000256" key="1">
    <source>
        <dbReference type="ARBA" id="ARBA00004852"/>
    </source>
</evidence>